<organism evidence="3 4">
    <name type="scientific">Paramarasmius palmivorus</name>
    <dbReference type="NCBI Taxonomy" id="297713"/>
    <lineage>
        <taxon>Eukaryota</taxon>
        <taxon>Fungi</taxon>
        <taxon>Dikarya</taxon>
        <taxon>Basidiomycota</taxon>
        <taxon>Agaricomycotina</taxon>
        <taxon>Agaricomycetes</taxon>
        <taxon>Agaricomycetidae</taxon>
        <taxon>Agaricales</taxon>
        <taxon>Marasmiineae</taxon>
        <taxon>Marasmiaceae</taxon>
        <taxon>Paramarasmius</taxon>
    </lineage>
</organism>
<feature type="region of interest" description="Disordered" evidence="1">
    <location>
        <begin position="1"/>
        <end position="44"/>
    </location>
</feature>
<dbReference type="InterPro" id="IPR040976">
    <property type="entry name" value="Pkinase_fungal"/>
</dbReference>
<dbReference type="EMBL" id="JAYKXP010000125">
    <property type="protein sequence ID" value="KAK7024392.1"/>
    <property type="molecule type" value="Genomic_DNA"/>
</dbReference>
<evidence type="ECO:0000313" key="4">
    <source>
        <dbReference type="Proteomes" id="UP001383192"/>
    </source>
</evidence>
<accession>A0AAW0BEJ6</accession>
<evidence type="ECO:0000313" key="3">
    <source>
        <dbReference type="EMBL" id="KAK7024392.1"/>
    </source>
</evidence>
<sequence length="112" mass="12887">MVALVEETRSIKTASETKEKEKVQEKKEKKGKDNEQKEQKEKEDECDVVLAAEFKTKVDDGYIDDNVSKALGNVNLNHITGTDPTRRFVYGMTIEHTNIRLWLCSRSHIFVT</sequence>
<feature type="compositionally biased region" description="Basic and acidic residues" evidence="1">
    <location>
        <begin position="1"/>
        <end position="43"/>
    </location>
</feature>
<feature type="domain" description="Fungal-type protein kinase" evidence="2">
    <location>
        <begin position="32"/>
        <end position="108"/>
    </location>
</feature>
<proteinExistence type="predicted"/>
<evidence type="ECO:0000256" key="1">
    <source>
        <dbReference type="SAM" id="MobiDB-lite"/>
    </source>
</evidence>
<dbReference type="AlphaFoldDB" id="A0AAW0BEJ6"/>
<keyword evidence="4" id="KW-1185">Reference proteome</keyword>
<gene>
    <name evidence="3" type="ORF">VNI00_016333</name>
</gene>
<evidence type="ECO:0000259" key="2">
    <source>
        <dbReference type="Pfam" id="PF17667"/>
    </source>
</evidence>
<dbReference type="Pfam" id="PF17667">
    <property type="entry name" value="Pkinase_fungal"/>
    <property type="match status" value="1"/>
</dbReference>
<comment type="caution">
    <text evidence="3">The sequence shown here is derived from an EMBL/GenBank/DDBJ whole genome shotgun (WGS) entry which is preliminary data.</text>
</comment>
<name>A0AAW0BEJ6_9AGAR</name>
<protein>
    <recommendedName>
        <fullName evidence="2">Fungal-type protein kinase domain-containing protein</fullName>
    </recommendedName>
</protein>
<reference evidence="3 4" key="1">
    <citation type="submission" date="2024-01" db="EMBL/GenBank/DDBJ databases">
        <title>A draft genome for a cacao thread blight-causing isolate of Paramarasmius palmivorus.</title>
        <authorList>
            <person name="Baruah I.K."/>
            <person name="Bukari Y."/>
            <person name="Amoako-Attah I."/>
            <person name="Meinhardt L.W."/>
            <person name="Bailey B.A."/>
            <person name="Cohen S.P."/>
        </authorList>
    </citation>
    <scope>NUCLEOTIDE SEQUENCE [LARGE SCALE GENOMIC DNA]</scope>
    <source>
        <strain evidence="3 4">GH-12</strain>
    </source>
</reference>
<dbReference type="Proteomes" id="UP001383192">
    <property type="component" value="Unassembled WGS sequence"/>
</dbReference>